<dbReference type="Proteomes" id="UP000663181">
    <property type="component" value="Chromosome"/>
</dbReference>
<evidence type="ECO:0000313" key="2">
    <source>
        <dbReference type="Proteomes" id="UP000663181"/>
    </source>
</evidence>
<accession>A0ABX7GXM3</accession>
<proteinExistence type="predicted"/>
<gene>
    <name evidence="1" type="ORF">ISN74_07885</name>
</gene>
<dbReference type="EMBL" id="CP064030">
    <property type="protein sequence ID" value="QRN55238.1"/>
    <property type="molecule type" value="Genomic_DNA"/>
</dbReference>
<organism evidence="1 2">
    <name type="scientific">Dyella caseinilytica</name>
    <dbReference type="NCBI Taxonomy" id="1849581"/>
    <lineage>
        <taxon>Bacteria</taxon>
        <taxon>Pseudomonadati</taxon>
        <taxon>Pseudomonadota</taxon>
        <taxon>Gammaproteobacteria</taxon>
        <taxon>Lysobacterales</taxon>
        <taxon>Rhodanobacteraceae</taxon>
        <taxon>Dyella</taxon>
    </lineage>
</organism>
<protein>
    <submittedName>
        <fullName evidence="1">Uncharacterized protein</fullName>
    </submittedName>
</protein>
<reference evidence="1 2" key="1">
    <citation type="submission" date="2020-10" db="EMBL/GenBank/DDBJ databases">
        <title>Phylogeny of dyella-like bacteria.</title>
        <authorList>
            <person name="Fu J."/>
        </authorList>
    </citation>
    <scope>NUCLEOTIDE SEQUENCE [LARGE SCALE GENOMIC DNA]</scope>
    <source>
        <strain evidence="1 2">DHOB09</strain>
    </source>
</reference>
<evidence type="ECO:0000313" key="1">
    <source>
        <dbReference type="EMBL" id="QRN55238.1"/>
    </source>
</evidence>
<sequence length="67" mass="7128">MTLAVRITHPTEYPAKAQVTEFATDGNGALQGEGRVVATLEPGQSYDGYVYQSPGHGGSVLIVREVH</sequence>
<keyword evidence="2" id="KW-1185">Reference proteome</keyword>
<dbReference type="RefSeq" id="WP_188798806.1">
    <property type="nucleotide sequence ID" value="NZ_BMIZ01000001.1"/>
</dbReference>
<name>A0ABX7GXM3_9GAMM</name>